<dbReference type="SUPFAM" id="SSF53850">
    <property type="entry name" value="Periplasmic binding protein-like II"/>
    <property type="match status" value="1"/>
</dbReference>
<sequence>MKYSRALVASILLVIASACSSSSSNTSADSTTARNDATPNEITLLAYDAFTPKDGIFDAFTAATGATVKVVTGGDSGVLISKAILTAGTPEGDVLWGLDNTMLSRAQKADVLTSYEPVDYGDICVNYDKQWFVSHKIAPPTSLEDLILPAYKGLLVTQDPVASSPGLGFLLGTIAHFGTDDWQDYWTSLKTNGVHVSPDWTTAYTIDFSGSSGKGKYPLVVSYGSSPPAEVLYAEKPIDTPPTAVVESTCFRQTEYVGALRGTRNPNLAALLISYLLDVPFQESMPLSLFVFPVNEKATLPELFTKFAVAPKTPLTLNPADIEMNRDTWLNTWRDIIL</sequence>
<gene>
    <name evidence="2" type="ORF">UFOPK4179_00283</name>
</gene>
<dbReference type="NCBIfam" id="TIGR01254">
    <property type="entry name" value="sfuA"/>
    <property type="match status" value="1"/>
</dbReference>
<dbReference type="AlphaFoldDB" id="A0A6J6AFP6"/>
<dbReference type="GO" id="GO:0030975">
    <property type="term" value="F:thiamine binding"/>
    <property type="evidence" value="ECO:0007669"/>
    <property type="project" value="InterPro"/>
</dbReference>
<keyword evidence="1" id="KW-0732">Signal</keyword>
<dbReference type="GO" id="GO:0030976">
    <property type="term" value="F:thiamine pyrophosphate binding"/>
    <property type="evidence" value="ECO:0007669"/>
    <property type="project" value="TreeGrafter"/>
</dbReference>
<dbReference type="InterPro" id="IPR005948">
    <property type="entry name" value="ThiB-like"/>
</dbReference>
<proteinExistence type="predicted"/>
<dbReference type="PROSITE" id="PS51257">
    <property type="entry name" value="PROKAR_LIPOPROTEIN"/>
    <property type="match status" value="1"/>
</dbReference>
<dbReference type="GO" id="GO:0015888">
    <property type="term" value="P:thiamine transport"/>
    <property type="evidence" value="ECO:0007669"/>
    <property type="project" value="InterPro"/>
</dbReference>
<dbReference type="EMBL" id="CAETWZ010000014">
    <property type="protein sequence ID" value="CAB4367500.1"/>
    <property type="molecule type" value="Genomic_DNA"/>
</dbReference>
<dbReference type="PANTHER" id="PTHR30006">
    <property type="entry name" value="THIAMINE-BINDING PERIPLASMIC PROTEIN-RELATED"/>
    <property type="match status" value="1"/>
</dbReference>
<reference evidence="2" key="1">
    <citation type="submission" date="2020-05" db="EMBL/GenBank/DDBJ databases">
        <authorList>
            <person name="Chiriac C."/>
            <person name="Salcher M."/>
            <person name="Ghai R."/>
            <person name="Kavagutti S V."/>
        </authorList>
    </citation>
    <scope>NUCLEOTIDE SEQUENCE</scope>
</reference>
<dbReference type="Gene3D" id="3.40.190.10">
    <property type="entry name" value="Periplasmic binding protein-like II"/>
    <property type="match status" value="2"/>
</dbReference>
<dbReference type="PANTHER" id="PTHR30006:SF2">
    <property type="entry name" value="ABC TRANSPORTER SUBSTRATE-BINDING PROTEIN"/>
    <property type="match status" value="1"/>
</dbReference>
<protein>
    <submittedName>
        <fullName evidence="2">Unannotated protein</fullName>
    </submittedName>
</protein>
<dbReference type="GO" id="GO:0030288">
    <property type="term" value="C:outer membrane-bounded periplasmic space"/>
    <property type="evidence" value="ECO:0007669"/>
    <property type="project" value="TreeGrafter"/>
</dbReference>
<evidence type="ECO:0000313" key="2">
    <source>
        <dbReference type="EMBL" id="CAB4367500.1"/>
    </source>
</evidence>
<evidence type="ECO:0000256" key="1">
    <source>
        <dbReference type="ARBA" id="ARBA00022729"/>
    </source>
</evidence>
<accession>A0A6J6AFP6</accession>
<dbReference type="Pfam" id="PF13343">
    <property type="entry name" value="SBP_bac_6"/>
    <property type="match status" value="1"/>
</dbReference>
<organism evidence="2">
    <name type="scientific">freshwater metagenome</name>
    <dbReference type="NCBI Taxonomy" id="449393"/>
    <lineage>
        <taxon>unclassified sequences</taxon>
        <taxon>metagenomes</taxon>
        <taxon>ecological metagenomes</taxon>
    </lineage>
</organism>
<name>A0A6J6AFP6_9ZZZZ</name>